<dbReference type="AlphaFoldDB" id="A0AAN8T1S1"/>
<gene>
    <name evidence="1" type="ORF">RDI58_022279</name>
</gene>
<reference evidence="1 2" key="1">
    <citation type="submission" date="2024-02" db="EMBL/GenBank/DDBJ databases">
        <title>de novo genome assembly of Solanum bulbocastanum strain 11H21.</title>
        <authorList>
            <person name="Hosaka A.J."/>
        </authorList>
    </citation>
    <scope>NUCLEOTIDE SEQUENCE [LARGE SCALE GENOMIC DNA]</scope>
    <source>
        <tissue evidence="1">Young leaves</tissue>
    </source>
</reference>
<evidence type="ECO:0000313" key="1">
    <source>
        <dbReference type="EMBL" id="KAK6780095.1"/>
    </source>
</evidence>
<protein>
    <submittedName>
        <fullName evidence="1">Uncharacterized protein</fullName>
    </submittedName>
</protein>
<organism evidence="1 2">
    <name type="scientific">Solanum bulbocastanum</name>
    <name type="common">Wild potato</name>
    <dbReference type="NCBI Taxonomy" id="147425"/>
    <lineage>
        <taxon>Eukaryota</taxon>
        <taxon>Viridiplantae</taxon>
        <taxon>Streptophyta</taxon>
        <taxon>Embryophyta</taxon>
        <taxon>Tracheophyta</taxon>
        <taxon>Spermatophyta</taxon>
        <taxon>Magnoliopsida</taxon>
        <taxon>eudicotyledons</taxon>
        <taxon>Gunneridae</taxon>
        <taxon>Pentapetalae</taxon>
        <taxon>asterids</taxon>
        <taxon>lamiids</taxon>
        <taxon>Solanales</taxon>
        <taxon>Solanaceae</taxon>
        <taxon>Solanoideae</taxon>
        <taxon>Solaneae</taxon>
        <taxon>Solanum</taxon>
    </lineage>
</organism>
<keyword evidence="2" id="KW-1185">Reference proteome</keyword>
<dbReference type="Proteomes" id="UP001371456">
    <property type="component" value="Unassembled WGS sequence"/>
</dbReference>
<comment type="caution">
    <text evidence="1">The sequence shown here is derived from an EMBL/GenBank/DDBJ whole genome shotgun (WGS) entry which is preliminary data.</text>
</comment>
<accession>A0AAN8T1S1</accession>
<dbReference type="EMBL" id="JBANQN010000009">
    <property type="protein sequence ID" value="KAK6780095.1"/>
    <property type="molecule type" value="Genomic_DNA"/>
</dbReference>
<evidence type="ECO:0000313" key="2">
    <source>
        <dbReference type="Proteomes" id="UP001371456"/>
    </source>
</evidence>
<proteinExistence type="predicted"/>
<name>A0AAN8T1S1_SOLBU</name>
<sequence length="116" mass="13015">MGDLDLCRSGELGLRRSGDLDLRRSGDLDLRRSGDLDLRRNGECLRYLAGEGDLRCTREVDLRLCLGGEWDCRGECFLQGETEHFGAERYALSDETEQCLLSSGDPDVLRDLCLSL</sequence>